<feature type="transmembrane region" description="Helical" evidence="1">
    <location>
        <begin position="1097"/>
        <end position="1118"/>
    </location>
</feature>
<feature type="transmembrane region" description="Helical" evidence="1">
    <location>
        <begin position="1149"/>
        <end position="1165"/>
    </location>
</feature>
<sequence>MSQKQERLILQTMYLLLFISVSQAQLQDQIPANNKNSFCDSQTTQQLQQQNIDYECVDNNIILQNKLTIELDLNLVNFQTTSKIIFENCNQVKLNKVYLSNLKMEKYFGSLIQLRNINNLQIQNFTAEFSRKNEDLLNLIYFYQVQVTQIGCFLVYSEQEGLDNHYQFLINSQNLYFKEILFLNIYSISLNFYGSNQLNIDQLSIIQNSQYEKQSVFLGYSFCYYLSENQININQINVEINSIFEGINKSSIWFATIQIENSQSQNPSDINIGTIAFKSQDIQFSNLGVIQFQTEQMSTSLKIKNIFSQQIDSQYHIQIQIQKINSIWIDQLTFEGFGNSMLNNYNNNNIFFKLQNVLDLKITKIIFIKNNLVTGTLFDGNVFQLSIYSLEIQPFNNFTRSLINLQNCNYVRIEDLTVEEEVEFNDYLFTFNNLLNLHFYKFYLNKFSFKQESLFYLSQVHGMTILNFELQNVKTYNQQSAIIYVDVTNFFFETIYEYSYVQVNLKTDHNHLQFLNFYGSLYIFTIENSNIINGSSINLGGCLNFFNPIISIQQQSLKLTNTTLSQCQSKYLGGAVSGISVQFQEESQIINCSSQIGGAIYQSYYNTGDYDIKYFKNNVGFLAAANYNLEMISLRLDSIQEITSNIDGQIQLIQVDKYIYPGIMYIIKISINVDDVWYSQYNQLTKFGNIYDLVVDPTDNYIASTPENLQHIYYPYILWQAKNITFDDKQTKQFKLNQINLDYNYELDTSQYKIYNGCKDQGMEKVYLNSQNKQQFICAYCENMKVSYTGVCVSCQTDYFVECYSNYSLLRQNYWRSNYTVNTQDILFCSNNPQSCVGGSGVGNELCYQGHVGAQCLDCDIKGTFWEDQYSQVGYFQCTKCSDISQNTAKIIILLVFLAISLIIIIMSLHKRLRNELYAIYLSKMGIFFFGKTLQRQQLSSAYIKILLFHIQVFMVSNQFTQVDIISTFSNFSFLFYNPLSSPFFSLNCLISQYWPNESIGFSNILLTFLIPLSLSCLIALCPIILYFISKKYFRKSLQIAFLSFIYIFITVFDSILLEKTLSSFFCLNLEKDKSYSLIDLSLECENSGELKKIQNLSLIILIIFLIALPLVIFIRLIQQRKRLKKVRVMYTFGFLYNEYKHKFYSWEIIRFLVRYLLILFTLSLKEYPQIALIMICLLQFTYFVALQSYSPFISAFLNNLEKISIIISVISLLSSNMYLQQNQNENQSIVDFRLAFYLIIQIINLIFIIYCLFIITVSFLEQQLYKLKKYLNCRIFQKITQVDSIRINQNIKKLIRCVRQIKLSQNIIQDNTKLLK</sequence>
<keyword evidence="1 3" id="KW-0812">Transmembrane</keyword>
<gene>
    <name evidence="3" type="ORF">TTHERM_00348810</name>
</gene>
<dbReference type="EMBL" id="GG662523">
    <property type="protein sequence ID" value="EAS02791.2"/>
    <property type="molecule type" value="Genomic_DNA"/>
</dbReference>
<name>I7LWT0_TETTS</name>
<dbReference type="GeneID" id="7836837"/>
<feature type="signal peptide" evidence="2">
    <location>
        <begin position="1"/>
        <end position="24"/>
    </location>
</feature>
<protein>
    <submittedName>
        <fullName evidence="3">Transmembrane protein, putative</fullName>
    </submittedName>
</protein>
<feature type="transmembrane region" description="Helical" evidence="1">
    <location>
        <begin position="1235"/>
        <end position="1261"/>
    </location>
</feature>
<feature type="chain" id="PRO_5003711936" evidence="2">
    <location>
        <begin position="25"/>
        <end position="1317"/>
    </location>
</feature>
<feature type="transmembrane region" description="Helical" evidence="1">
    <location>
        <begin position="972"/>
        <end position="995"/>
    </location>
</feature>
<dbReference type="OrthoDB" id="77931at2759"/>
<keyword evidence="1" id="KW-1133">Transmembrane helix</keyword>
<dbReference type="PANTHER" id="PTHR11319:SF35">
    <property type="entry name" value="OUTER MEMBRANE PROTEIN PMPC-RELATED"/>
    <property type="match status" value="1"/>
</dbReference>
<evidence type="ECO:0000256" key="1">
    <source>
        <dbReference type="SAM" id="Phobius"/>
    </source>
</evidence>
<dbReference type="PANTHER" id="PTHR11319">
    <property type="entry name" value="G PROTEIN-COUPLED RECEPTOR-RELATED"/>
    <property type="match status" value="1"/>
</dbReference>
<reference evidence="4" key="1">
    <citation type="journal article" date="2006" name="PLoS Biol.">
        <title>Macronuclear genome sequence of the ciliate Tetrahymena thermophila, a model eukaryote.</title>
        <authorList>
            <person name="Eisen J.A."/>
            <person name="Coyne R.S."/>
            <person name="Wu M."/>
            <person name="Wu D."/>
            <person name="Thiagarajan M."/>
            <person name="Wortman J.R."/>
            <person name="Badger J.H."/>
            <person name="Ren Q."/>
            <person name="Amedeo P."/>
            <person name="Jones K.M."/>
            <person name="Tallon L.J."/>
            <person name="Delcher A.L."/>
            <person name="Salzberg S.L."/>
            <person name="Silva J.C."/>
            <person name="Haas B.J."/>
            <person name="Majoros W.H."/>
            <person name="Farzad M."/>
            <person name="Carlton J.M."/>
            <person name="Smith R.K. Jr."/>
            <person name="Garg J."/>
            <person name="Pearlman R.E."/>
            <person name="Karrer K.M."/>
            <person name="Sun L."/>
            <person name="Manning G."/>
            <person name="Elde N.C."/>
            <person name="Turkewitz A.P."/>
            <person name="Asai D.J."/>
            <person name="Wilkes D.E."/>
            <person name="Wang Y."/>
            <person name="Cai H."/>
            <person name="Collins K."/>
            <person name="Stewart B.A."/>
            <person name="Lee S.R."/>
            <person name="Wilamowska K."/>
            <person name="Weinberg Z."/>
            <person name="Ruzzo W.L."/>
            <person name="Wloga D."/>
            <person name="Gaertig J."/>
            <person name="Frankel J."/>
            <person name="Tsao C.-C."/>
            <person name="Gorovsky M.A."/>
            <person name="Keeling P.J."/>
            <person name="Waller R.F."/>
            <person name="Patron N.J."/>
            <person name="Cherry J.M."/>
            <person name="Stover N.A."/>
            <person name="Krieger C.J."/>
            <person name="del Toro C."/>
            <person name="Ryder H.F."/>
            <person name="Williamson S.C."/>
            <person name="Barbeau R.A."/>
            <person name="Hamilton E.P."/>
            <person name="Orias E."/>
        </authorList>
    </citation>
    <scope>NUCLEOTIDE SEQUENCE [LARGE SCALE GENOMIC DNA]</scope>
    <source>
        <strain evidence="4">SB210</strain>
    </source>
</reference>
<feature type="transmembrane region" description="Helical" evidence="1">
    <location>
        <begin position="1001"/>
        <end position="1028"/>
    </location>
</feature>
<accession>I7LWT0</accession>
<evidence type="ECO:0000313" key="4">
    <source>
        <dbReference type="Proteomes" id="UP000009168"/>
    </source>
</evidence>
<keyword evidence="2" id="KW-0732">Signal</keyword>
<dbReference type="Proteomes" id="UP000009168">
    <property type="component" value="Unassembled WGS sequence"/>
</dbReference>
<dbReference type="KEGG" id="tet:TTHERM_00348810"/>
<evidence type="ECO:0000256" key="2">
    <source>
        <dbReference type="SAM" id="SignalP"/>
    </source>
</evidence>
<dbReference type="RefSeq" id="XP_001023036.2">
    <property type="nucleotide sequence ID" value="XM_001023036.2"/>
</dbReference>
<feature type="transmembrane region" description="Helical" evidence="1">
    <location>
        <begin position="1203"/>
        <end position="1220"/>
    </location>
</feature>
<feature type="transmembrane region" description="Helical" evidence="1">
    <location>
        <begin position="891"/>
        <end position="910"/>
    </location>
</feature>
<feature type="transmembrane region" description="Helical" evidence="1">
    <location>
        <begin position="1171"/>
        <end position="1191"/>
    </location>
</feature>
<proteinExistence type="predicted"/>
<feature type="transmembrane region" description="Helical" evidence="1">
    <location>
        <begin position="1040"/>
        <end position="1058"/>
    </location>
</feature>
<organism evidence="3 4">
    <name type="scientific">Tetrahymena thermophila (strain SB210)</name>
    <dbReference type="NCBI Taxonomy" id="312017"/>
    <lineage>
        <taxon>Eukaryota</taxon>
        <taxon>Sar</taxon>
        <taxon>Alveolata</taxon>
        <taxon>Ciliophora</taxon>
        <taxon>Intramacronucleata</taxon>
        <taxon>Oligohymenophorea</taxon>
        <taxon>Hymenostomatida</taxon>
        <taxon>Tetrahymenina</taxon>
        <taxon>Tetrahymenidae</taxon>
        <taxon>Tetrahymena</taxon>
    </lineage>
</organism>
<keyword evidence="4" id="KW-1185">Reference proteome</keyword>
<dbReference type="eggNOG" id="ENOG502R8RS">
    <property type="taxonomic scope" value="Eukaryota"/>
</dbReference>
<keyword evidence="1" id="KW-0472">Membrane</keyword>
<dbReference type="InParanoid" id="I7LWT0"/>
<evidence type="ECO:0000313" key="3">
    <source>
        <dbReference type="EMBL" id="EAS02791.2"/>
    </source>
</evidence>